<dbReference type="Proteomes" id="UP001559025">
    <property type="component" value="Unassembled WGS sequence"/>
</dbReference>
<evidence type="ECO:0000313" key="4">
    <source>
        <dbReference type="EMBL" id="MEX4009235.1"/>
    </source>
</evidence>
<dbReference type="RefSeq" id="WP_368804176.1">
    <property type="nucleotide sequence ID" value="NZ_JAZHFV010000006.1"/>
</dbReference>
<dbReference type="Gene3D" id="1.10.530.10">
    <property type="match status" value="1"/>
</dbReference>
<accession>A0ABV3WX32</accession>
<comment type="caution">
    <text evidence="4">The sequence shown here is derived from an EMBL/GenBank/DDBJ whole genome shotgun (WGS) entry which is preliminary data.</text>
</comment>
<protein>
    <submittedName>
        <fullName evidence="4">Lytic transglycosylase domain-containing protein</fullName>
    </submittedName>
</protein>
<feature type="chain" id="PRO_5046122240" evidence="2">
    <location>
        <begin position="27"/>
        <end position="219"/>
    </location>
</feature>
<organism evidence="4 5">
    <name type="scientific">Neoaquamicrobium sediminum</name>
    <dbReference type="NCBI Taxonomy" id="1849104"/>
    <lineage>
        <taxon>Bacteria</taxon>
        <taxon>Pseudomonadati</taxon>
        <taxon>Pseudomonadota</taxon>
        <taxon>Alphaproteobacteria</taxon>
        <taxon>Hyphomicrobiales</taxon>
        <taxon>Phyllobacteriaceae</taxon>
        <taxon>Neoaquamicrobium</taxon>
    </lineage>
</organism>
<evidence type="ECO:0000313" key="5">
    <source>
        <dbReference type="Proteomes" id="UP001559025"/>
    </source>
</evidence>
<evidence type="ECO:0000256" key="1">
    <source>
        <dbReference type="ARBA" id="ARBA00009387"/>
    </source>
</evidence>
<evidence type="ECO:0000256" key="2">
    <source>
        <dbReference type="SAM" id="SignalP"/>
    </source>
</evidence>
<keyword evidence="5" id="KW-1185">Reference proteome</keyword>
<feature type="signal peptide" evidence="2">
    <location>
        <begin position="1"/>
        <end position="26"/>
    </location>
</feature>
<dbReference type="Pfam" id="PF01464">
    <property type="entry name" value="SLT"/>
    <property type="match status" value="1"/>
</dbReference>
<comment type="similarity">
    <text evidence="1">Belongs to the virb1 family.</text>
</comment>
<evidence type="ECO:0000259" key="3">
    <source>
        <dbReference type="Pfam" id="PF01464"/>
    </source>
</evidence>
<dbReference type="InterPro" id="IPR023346">
    <property type="entry name" value="Lysozyme-like_dom_sf"/>
</dbReference>
<gene>
    <name evidence="4" type="ORF">V1479_18130</name>
</gene>
<reference evidence="4 5" key="1">
    <citation type="submission" date="2024-01" db="EMBL/GenBank/DDBJ databases">
        <title>New evidence supports the origin of RcGTA from prophage.</title>
        <authorList>
            <person name="Xu Y."/>
            <person name="Liu B."/>
            <person name="Chen F."/>
        </authorList>
    </citation>
    <scope>NUCLEOTIDE SEQUENCE [LARGE SCALE GENOMIC DNA]</scope>
    <source>
        <strain evidence="4 5">CBW1107-2</strain>
    </source>
</reference>
<proteinExistence type="inferred from homology"/>
<sequence length="219" mass="23421">MMGAALPRFRFTIAAGALLCTALASGCTSTDLGLEPEMSFASSDPVLPETVETLPAFSTDASTDAVVASAFAGPTPDNPAAAVFMPGKAVAPRSPELDALIARYAAQHEIPVSLLRRVVERESTFNPAARNGPYFGLMQILPQTARTMGYRGTPEGLLDAETNLMYAGKYLRGAYITAGGDHDLAVRFYSRGYYYDAKRKGLLEETGLRPARTRMAKSS</sequence>
<name>A0ABV3WX32_9HYPH</name>
<keyword evidence="2" id="KW-0732">Signal</keyword>
<dbReference type="EMBL" id="JAZHFV010000006">
    <property type="protein sequence ID" value="MEX4009235.1"/>
    <property type="molecule type" value="Genomic_DNA"/>
</dbReference>
<dbReference type="InterPro" id="IPR008258">
    <property type="entry name" value="Transglycosylase_SLT_dom_1"/>
</dbReference>
<dbReference type="CDD" id="cd00254">
    <property type="entry name" value="LT-like"/>
    <property type="match status" value="1"/>
</dbReference>
<feature type="domain" description="Transglycosylase SLT" evidence="3">
    <location>
        <begin position="100"/>
        <end position="192"/>
    </location>
</feature>
<dbReference type="SUPFAM" id="SSF53955">
    <property type="entry name" value="Lysozyme-like"/>
    <property type="match status" value="1"/>
</dbReference>